<evidence type="ECO:0000313" key="2">
    <source>
        <dbReference type="EMBL" id="PKR48947.1"/>
    </source>
</evidence>
<dbReference type="InterPro" id="IPR032710">
    <property type="entry name" value="NTF2-like_dom_sf"/>
</dbReference>
<evidence type="ECO:0000259" key="1">
    <source>
        <dbReference type="Pfam" id="PF12680"/>
    </source>
</evidence>
<comment type="caution">
    <text evidence="2">The sequence shown here is derived from an EMBL/GenBank/DDBJ whole genome shotgun (WGS) entry which is preliminary data.</text>
</comment>
<evidence type="ECO:0000313" key="3">
    <source>
        <dbReference type="Proteomes" id="UP000233597"/>
    </source>
</evidence>
<protein>
    <recommendedName>
        <fullName evidence="1">SnoaL-like domain-containing protein</fullName>
    </recommendedName>
</protein>
<organism evidence="2 3">
    <name type="scientific">Thalassospira marina</name>
    <dbReference type="NCBI Taxonomy" id="2048283"/>
    <lineage>
        <taxon>Bacteria</taxon>
        <taxon>Pseudomonadati</taxon>
        <taxon>Pseudomonadota</taxon>
        <taxon>Alphaproteobacteria</taxon>
        <taxon>Rhodospirillales</taxon>
        <taxon>Thalassospiraceae</taxon>
        <taxon>Thalassospira</taxon>
    </lineage>
</organism>
<dbReference type="AlphaFoldDB" id="A0A2N3KEF0"/>
<name>A0A2N3KEF0_9PROT</name>
<dbReference type="Proteomes" id="UP000233597">
    <property type="component" value="Unassembled WGS sequence"/>
</dbReference>
<dbReference type="OrthoDB" id="8447813at2"/>
<accession>A0A2N3KEF0</accession>
<dbReference type="EMBL" id="NWTK01000021">
    <property type="protein sequence ID" value="PKR48947.1"/>
    <property type="molecule type" value="Genomic_DNA"/>
</dbReference>
<feature type="domain" description="SnoaL-like" evidence="1">
    <location>
        <begin position="64"/>
        <end position="149"/>
    </location>
</feature>
<proteinExistence type="predicted"/>
<gene>
    <name evidence="2" type="ORF">COO20_23640</name>
</gene>
<dbReference type="Pfam" id="PF12680">
    <property type="entry name" value="SnoaL_2"/>
    <property type="match status" value="1"/>
</dbReference>
<dbReference type="Gene3D" id="3.10.450.50">
    <property type="match status" value="1"/>
</dbReference>
<reference evidence="2 3" key="1">
    <citation type="submission" date="2017-09" db="EMBL/GenBank/DDBJ databases">
        <title>Biodiversity and function of Thalassospira species in the particle-attached aromatic-hydrocarbon-degrading consortia from the surface seawater of the South China Sea.</title>
        <authorList>
            <person name="Dong C."/>
            <person name="Liu R."/>
            <person name="Shao Z."/>
        </authorList>
    </citation>
    <scope>NUCLEOTIDE SEQUENCE [LARGE SCALE GENOMIC DNA]</scope>
    <source>
        <strain evidence="2 3">CSC1P2</strain>
    </source>
</reference>
<sequence length="174" mass="19714">MMALKRYSLALIREKRQTYNSIFTLTANALGLCLQGESKMNQQDAENILHDLFASLTNPAIPTENLASFFTRDYIQIVDGETLDLDGFLQHAATLRNALVRAEVSFEKIIAQDDTIADIHIVRAEKKNGDHIRVKVIAFYTLRDGRISRIEELTHLLDGKDEDRDLGSRIDVPE</sequence>
<dbReference type="InterPro" id="IPR037401">
    <property type="entry name" value="SnoaL-like"/>
</dbReference>
<dbReference type="SUPFAM" id="SSF54427">
    <property type="entry name" value="NTF2-like"/>
    <property type="match status" value="1"/>
</dbReference>